<keyword evidence="12" id="KW-1185">Reference proteome</keyword>
<proteinExistence type="inferred from homology"/>
<dbReference type="GO" id="GO:0005524">
    <property type="term" value="F:ATP binding"/>
    <property type="evidence" value="ECO:0007669"/>
    <property type="project" value="UniProtKB-UniRule"/>
</dbReference>
<reference evidence="11 12" key="1">
    <citation type="journal article" date="2016" name="Nat. Commun.">
        <title>Extremotolerant tardigrade genome and improved radiotolerance of human cultured cells by tardigrade-unique protein.</title>
        <authorList>
            <person name="Hashimoto T."/>
            <person name="Horikawa D.D."/>
            <person name="Saito Y."/>
            <person name="Kuwahara H."/>
            <person name="Kozuka-Hata H."/>
            <person name="Shin-I T."/>
            <person name="Minakuchi Y."/>
            <person name="Ohishi K."/>
            <person name="Motoyama A."/>
            <person name="Aizu T."/>
            <person name="Enomoto A."/>
            <person name="Kondo K."/>
            <person name="Tanaka S."/>
            <person name="Hara Y."/>
            <person name="Koshikawa S."/>
            <person name="Sagara H."/>
            <person name="Miura T."/>
            <person name="Yokobori S."/>
            <person name="Miyagawa K."/>
            <person name="Suzuki Y."/>
            <person name="Kubo T."/>
            <person name="Oyama M."/>
            <person name="Kohara Y."/>
            <person name="Fujiyama A."/>
            <person name="Arakawa K."/>
            <person name="Katayama T."/>
            <person name="Toyoda A."/>
            <person name="Kunieda T."/>
        </authorList>
    </citation>
    <scope>NUCLEOTIDE SEQUENCE [LARGE SCALE GENOMIC DNA]</scope>
    <source>
        <strain evidence="11 12">YOKOZUNA-1</strain>
    </source>
</reference>
<gene>
    <name evidence="11" type="primary">RvY_09153-1</name>
    <name evidence="11" type="synonym">RvY_09153.1</name>
    <name evidence="11" type="ORF">RvY_09153</name>
</gene>
<dbReference type="GO" id="GO:0061631">
    <property type="term" value="F:ubiquitin conjugating enzyme activity"/>
    <property type="evidence" value="ECO:0007669"/>
    <property type="project" value="UniProtKB-ARBA"/>
</dbReference>
<dbReference type="EMBL" id="BDGG01000004">
    <property type="protein sequence ID" value="GAU97935.1"/>
    <property type="molecule type" value="Genomic_DNA"/>
</dbReference>
<dbReference type="SUPFAM" id="SSF54495">
    <property type="entry name" value="UBC-like"/>
    <property type="match status" value="1"/>
</dbReference>
<dbReference type="STRING" id="947166.A0A1D1VAU0"/>
<comment type="caution">
    <text evidence="11">The sequence shown here is derived from an EMBL/GenBank/DDBJ whole genome shotgun (WGS) entry which is preliminary data.</text>
</comment>
<accession>A0A1D1VAU0</accession>
<keyword evidence="3" id="KW-0808">Transferase</keyword>
<evidence type="ECO:0000259" key="10">
    <source>
        <dbReference type="PROSITE" id="PS50127"/>
    </source>
</evidence>
<keyword evidence="2" id="KW-0597">Phosphoprotein</keyword>
<evidence type="ECO:0000256" key="7">
    <source>
        <dbReference type="PROSITE-ProRule" id="PRU10133"/>
    </source>
</evidence>
<dbReference type="PROSITE" id="PS50127">
    <property type="entry name" value="UBC_2"/>
    <property type="match status" value="1"/>
</dbReference>
<dbReference type="InterPro" id="IPR016135">
    <property type="entry name" value="UBQ-conjugating_enzyme/RWD"/>
</dbReference>
<feature type="domain" description="UBC core" evidence="10">
    <location>
        <begin position="12"/>
        <end position="178"/>
    </location>
</feature>
<dbReference type="Proteomes" id="UP000186922">
    <property type="component" value="Unassembled WGS sequence"/>
</dbReference>
<feature type="compositionally biased region" description="Polar residues" evidence="9">
    <location>
        <begin position="259"/>
        <end position="271"/>
    </location>
</feature>
<evidence type="ECO:0000256" key="9">
    <source>
        <dbReference type="SAM" id="MobiDB-lite"/>
    </source>
</evidence>
<dbReference type="SMART" id="SM00212">
    <property type="entry name" value="UBCc"/>
    <property type="match status" value="1"/>
</dbReference>
<keyword evidence="5 8" id="KW-0833">Ubl conjugation pathway</keyword>
<keyword evidence="4 8" id="KW-0547">Nucleotide-binding</keyword>
<name>A0A1D1VAU0_RAMVA</name>
<dbReference type="InterPro" id="IPR050113">
    <property type="entry name" value="Ub_conjugating_enzyme"/>
</dbReference>
<dbReference type="CDD" id="cd23803">
    <property type="entry name" value="UBCc_UBE2R"/>
    <property type="match status" value="1"/>
</dbReference>
<dbReference type="PANTHER" id="PTHR24067">
    <property type="entry name" value="UBIQUITIN-CONJUGATING ENZYME E2"/>
    <property type="match status" value="1"/>
</dbReference>
<feature type="compositionally biased region" description="Acidic residues" evidence="9">
    <location>
        <begin position="221"/>
        <end position="242"/>
    </location>
</feature>
<dbReference type="FunFam" id="3.10.110.10:FF:000009">
    <property type="entry name" value="Ubiquitin-conjugating enzyme E2 R2"/>
    <property type="match status" value="1"/>
</dbReference>
<evidence type="ECO:0000256" key="5">
    <source>
        <dbReference type="ARBA" id="ARBA00022786"/>
    </source>
</evidence>
<evidence type="ECO:0000256" key="4">
    <source>
        <dbReference type="ARBA" id="ARBA00022741"/>
    </source>
</evidence>
<evidence type="ECO:0000256" key="3">
    <source>
        <dbReference type="ARBA" id="ARBA00022679"/>
    </source>
</evidence>
<feature type="active site" description="Glycyl thioester intermediate" evidence="7">
    <location>
        <position position="97"/>
    </location>
</feature>
<feature type="region of interest" description="Disordered" evidence="9">
    <location>
        <begin position="221"/>
        <end position="271"/>
    </location>
</feature>
<keyword evidence="6 8" id="KW-0067">ATP-binding</keyword>
<evidence type="ECO:0000256" key="1">
    <source>
        <dbReference type="ARBA" id="ARBA00004906"/>
    </source>
</evidence>
<dbReference type="Pfam" id="PF00179">
    <property type="entry name" value="UQ_con"/>
    <property type="match status" value="1"/>
</dbReference>
<evidence type="ECO:0000256" key="8">
    <source>
        <dbReference type="RuleBase" id="RU362109"/>
    </source>
</evidence>
<dbReference type="Gene3D" id="3.10.110.10">
    <property type="entry name" value="Ubiquitin Conjugating Enzyme"/>
    <property type="match status" value="1"/>
</dbReference>
<protein>
    <recommendedName>
        <fullName evidence="10">UBC core domain-containing protein</fullName>
    </recommendedName>
</protein>
<organism evidence="11 12">
    <name type="scientific">Ramazzottius varieornatus</name>
    <name type="common">Water bear</name>
    <name type="synonym">Tardigrade</name>
    <dbReference type="NCBI Taxonomy" id="947166"/>
    <lineage>
        <taxon>Eukaryota</taxon>
        <taxon>Metazoa</taxon>
        <taxon>Ecdysozoa</taxon>
        <taxon>Tardigrada</taxon>
        <taxon>Eutardigrada</taxon>
        <taxon>Parachela</taxon>
        <taxon>Hypsibioidea</taxon>
        <taxon>Ramazzottiidae</taxon>
        <taxon>Ramazzottius</taxon>
    </lineage>
</organism>
<evidence type="ECO:0000313" key="11">
    <source>
        <dbReference type="EMBL" id="GAU97935.1"/>
    </source>
</evidence>
<sequence>MAHASSSASSNRAVRALMQEFQSIQKEPVEGFKVKLLREDNLFDWEVAIYGPPGTLYEGGYFKAHVKFPSDYPYSPPSLRFLSKIWHPNVYENGDLCISILHPPGDDPHSGELPSERWNPTQNVRTILMSVISLLNEPNTFSPANVDASVMFRRWRDSAGRDNEYEQIVKNQVAQTRTEAERDGVKVPTTVEDYCIKTVFTEQKSTAPELMMDMDFYYSDDNDVDDDEFEDEHEDDDNEDVEMVSKAVLKKAHLPAHTEASSSKSVPPTRD</sequence>
<dbReference type="OrthoDB" id="19692at2759"/>
<evidence type="ECO:0000313" key="12">
    <source>
        <dbReference type="Proteomes" id="UP000186922"/>
    </source>
</evidence>
<dbReference type="InterPro" id="IPR023313">
    <property type="entry name" value="UBQ-conjugating_AS"/>
</dbReference>
<comment type="similarity">
    <text evidence="8">Belongs to the ubiquitin-conjugating enzyme family.</text>
</comment>
<dbReference type="PROSITE" id="PS00183">
    <property type="entry name" value="UBC_1"/>
    <property type="match status" value="1"/>
</dbReference>
<dbReference type="AlphaFoldDB" id="A0A1D1VAU0"/>
<comment type="pathway">
    <text evidence="1">Protein modification; protein ubiquitination.</text>
</comment>
<dbReference type="InterPro" id="IPR000608">
    <property type="entry name" value="UBC"/>
</dbReference>
<evidence type="ECO:0000256" key="6">
    <source>
        <dbReference type="ARBA" id="ARBA00022840"/>
    </source>
</evidence>
<evidence type="ECO:0000256" key="2">
    <source>
        <dbReference type="ARBA" id="ARBA00022553"/>
    </source>
</evidence>